<dbReference type="InterPro" id="IPR025246">
    <property type="entry name" value="IS30-like_HTH"/>
</dbReference>
<comment type="similarity">
    <text evidence="2">Belongs to the transposase IS30 family.</text>
</comment>
<dbReference type="GO" id="GO:0003677">
    <property type="term" value="F:DNA binding"/>
    <property type="evidence" value="ECO:0007669"/>
    <property type="project" value="UniProtKB-KW"/>
</dbReference>
<keyword evidence="3" id="KW-0815">Transposition</keyword>
<evidence type="ECO:0000313" key="9">
    <source>
        <dbReference type="Proteomes" id="UP000051845"/>
    </source>
</evidence>
<dbReference type="EMBL" id="AYYR01000092">
    <property type="protein sequence ID" value="KRM74209.1"/>
    <property type="molecule type" value="Genomic_DNA"/>
</dbReference>
<dbReference type="InterPro" id="IPR001584">
    <property type="entry name" value="Integrase_cat-core"/>
</dbReference>
<feature type="domain" description="Integrase catalytic" evidence="7">
    <location>
        <begin position="179"/>
        <end position="339"/>
    </location>
</feature>
<dbReference type="GO" id="GO:0005829">
    <property type="term" value="C:cytosol"/>
    <property type="evidence" value="ECO:0007669"/>
    <property type="project" value="TreeGrafter"/>
</dbReference>
<dbReference type="InterPro" id="IPR012337">
    <property type="entry name" value="RNaseH-like_sf"/>
</dbReference>
<evidence type="ECO:0000256" key="3">
    <source>
        <dbReference type="ARBA" id="ARBA00022578"/>
    </source>
</evidence>
<dbReference type="Gene3D" id="3.30.420.10">
    <property type="entry name" value="Ribonuclease H-like superfamily/Ribonuclease H"/>
    <property type="match status" value="1"/>
</dbReference>
<gene>
    <name evidence="8" type="ORF">FC82_GL000268</name>
</gene>
<dbReference type="AlphaFoldDB" id="A0A0R2B461"/>
<dbReference type="NCBIfam" id="NF033563">
    <property type="entry name" value="transpos_IS30"/>
    <property type="match status" value="1"/>
</dbReference>
<keyword evidence="5" id="KW-0233">DNA recombination</keyword>
<dbReference type="Proteomes" id="UP000051845">
    <property type="component" value="Unassembled WGS sequence"/>
</dbReference>
<evidence type="ECO:0000313" key="8">
    <source>
        <dbReference type="EMBL" id="KRM74209.1"/>
    </source>
</evidence>
<dbReference type="InterPro" id="IPR001598">
    <property type="entry name" value="Transposase_IS30_CS"/>
</dbReference>
<protein>
    <submittedName>
        <fullName evidence="8">Transposase</fullName>
    </submittedName>
</protein>
<dbReference type="PROSITE" id="PS50994">
    <property type="entry name" value="INTEGRASE"/>
    <property type="match status" value="1"/>
</dbReference>
<dbReference type="Gene3D" id="1.10.10.60">
    <property type="entry name" value="Homeodomain-like"/>
    <property type="match status" value="1"/>
</dbReference>
<dbReference type="InterPro" id="IPR051917">
    <property type="entry name" value="Transposase-Integrase"/>
</dbReference>
<dbReference type="SUPFAM" id="SSF53098">
    <property type="entry name" value="Ribonuclease H-like"/>
    <property type="match status" value="1"/>
</dbReference>
<dbReference type="RefSeq" id="WP_046949115.1">
    <property type="nucleotide sequence ID" value="NZ_AYYR01000092.1"/>
</dbReference>
<sequence>MTQSKHSTTKHYQQLTPEERGEIEAYLNAGKSQADIARLTNRSRSTISREIKRGTIRQRNSDYLFFTKYFADTSQLIHDKARQNCRFGGLEKVCWLFFKMLKTALKRRPRIDSVDGFVHAFKQTHPDQPCPSTPTVYRYIDQGRLDIKNIDLPAKLRRHVKSNRHNHSRKNKRLAGTSIDERPDTINNRERFGDWEGDLVKGKRQASEPALMTLTERRVRYEIIVKIPNYHADTCLKELQATIDQHPGYFKTITFDNGSEFKLLDQVQGAQIYFAHPYSPWERGSNENQNGLIREYIPKGLSLHGFSEDDIAKVQDALNQKHRRTLGYANAAELIEAALAS</sequence>
<comment type="function">
    <text evidence="1">Required for the transposition of the insertion element.</text>
</comment>
<evidence type="ECO:0000256" key="5">
    <source>
        <dbReference type="ARBA" id="ARBA00023172"/>
    </source>
</evidence>
<evidence type="ECO:0000256" key="4">
    <source>
        <dbReference type="ARBA" id="ARBA00023125"/>
    </source>
</evidence>
<evidence type="ECO:0000256" key="6">
    <source>
        <dbReference type="SAM" id="MobiDB-lite"/>
    </source>
</evidence>
<dbReference type="SUPFAM" id="SSF88659">
    <property type="entry name" value="Sigma3 and sigma4 domains of RNA polymerase sigma factors"/>
    <property type="match status" value="1"/>
</dbReference>
<comment type="caution">
    <text evidence="8">The sequence shown here is derived from an EMBL/GenBank/DDBJ whole genome shotgun (WGS) entry which is preliminary data.</text>
</comment>
<evidence type="ECO:0000259" key="7">
    <source>
        <dbReference type="PROSITE" id="PS50994"/>
    </source>
</evidence>
<accession>A0A0R2B461</accession>
<dbReference type="GO" id="GO:0006313">
    <property type="term" value="P:DNA transposition"/>
    <property type="evidence" value="ECO:0007669"/>
    <property type="project" value="InterPro"/>
</dbReference>
<evidence type="ECO:0000256" key="2">
    <source>
        <dbReference type="ARBA" id="ARBA00006363"/>
    </source>
</evidence>
<dbReference type="PROSITE" id="PS01043">
    <property type="entry name" value="TRANSPOSASE_IS30"/>
    <property type="match status" value="1"/>
</dbReference>
<feature type="compositionally biased region" description="Basic residues" evidence="6">
    <location>
        <begin position="160"/>
        <end position="173"/>
    </location>
</feature>
<dbReference type="GO" id="GO:0004803">
    <property type="term" value="F:transposase activity"/>
    <property type="evidence" value="ECO:0007669"/>
    <property type="project" value="InterPro"/>
</dbReference>
<feature type="region of interest" description="Disordered" evidence="6">
    <location>
        <begin position="160"/>
        <end position="187"/>
    </location>
</feature>
<dbReference type="InterPro" id="IPR053392">
    <property type="entry name" value="Transposase_IS30-like"/>
</dbReference>
<keyword evidence="4" id="KW-0238">DNA-binding</keyword>
<organism evidence="8 9">
    <name type="scientific">Secundilactobacillus collinoides DSM 20515 = JCM 1123</name>
    <dbReference type="NCBI Taxonomy" id="1423733"/>
    <lineage>
        <taxon>Bacteria</taxon>
        <taxon>Bacillati</taxon>
        <taxon>Bacillota</taxon>
        <taxon>Bacilli</taxon>
        <taxon>Lactobacillales</taxon>
        <taxon>Lactobacillaceae</taxon>
        <taxon>Secundilactobacillus</taxon>
    </lineage>
</organism>
<dbReference type="PANTHER" id="PTHR10948:SF23">
    <property type="entry name" value="TRANSPOSASE INSI FOR INSERTION SEQUENCE ELEMENT IS30A-RELATED"/>
    <property type="match status" value="1"/>
</dbReference>
<dbReference type="Pfam" id="PF13936">
    <property type="entry name" value="HTH_38"/>
    <property type="match status" value="1"/>
</dbReference>
<dbReference type="InterPro" id="IPR013324">
    <property type="entry name" value="RNA_pol_sigma_r3/r4-like"/>
</dbReference>
<dbReference type="InterPro" id="IPR036397">
    <property type="entry name" value="RNaseH_sf"/>
</dbReference>
<dbReference type="PANTHER" id="PTHR10948">
    <property type="entry name" value="TRANSPOSASE"/>
    <property type="match status" value="1"/>
</dbReference>
<reference evidence="8 9" key="1">
    <citation type="journal article" date="2015" name="Genome Announc.">
        <title>Expanding the biotechnology potential of lactobacilli through comparative genomics of 213 strains and associated genera.</title>
        <authorList>
            <person name="Sun Z."/>
            <person name="Harris H.M."/>
            <person name="McCann A."/>
            <person name="Guo C."/>
            <person name="Argimon S."/>
            <person name="Zhang W."/>
            <person name="Yang X."/>
            <person name="Jeffery I.B."/>
            <person name="Cooney J.C."/>
            <person name="Kagawa T.F."/>
            <person name="Liu W."/>
            <person name="Song Y."/>
            <person name="Salvetti E."/>
            <person name="Wrobel A."/>
            <person name="Rasinkangas P."/>
            <person name="Parkhill J."/>
            <person name="Rea M.C."/>
            <person name="O'Sullivan O."/>
            <person name="Ritari J."/>
            <person name="Douillard F.P."/>
            <person name="Paul Ross R."/>
            <person name="Yang R."/>
            <person name="Briner A.E."/>
            <person name="Felis G.E."/>
            <person name="de Vos W.M."/>
            <person name="Barrangou R."/>
            <person name="Klaenhammer T.R."/>
            <person name="Caufield P.W."/>
            <person name="Cui Y."/>
            <person name="Zhang H."/>
            <person name="O'Toole P.W."/>
        </authorList>
    </citation>
    <scope>NUCLEOTIDE SEQUENCE [LARGE SCALE GENOMIC DNA]</scope>
    <source>
        <strain evidence="8 9">DSM 20515</strain>
    </source>
</reference>
<dbReference type="GO" id="GO:0015074">
    <property type="term" value="P:DNA integration"/>
    <property type="evidence" value="ECO:0007669"/>
    <property type="project" value="InterPro"/>
</dbReference>
<dbReference type="PATRIC" id="fig|1423733.4.peg.292"/>
<evidence type="ECO:0000256" key="1">
    <source>
        <dbReference type="ARBA" id="ARBA00002190"/>
    </source>
</evidence>
<proteinExistence type="inferred from homology"/>
<name>A0A0R2B461_SECCO</name>